<evidence type="ECO:0000256" key="1">
    <source>
        <dbReference type="SAM" id="MobiDB-lite"/>
    </source>
</evidence>
<dbReference type="SUPFAM" id="SSF56112">
    <property type="entry name" value="Protein kinase-like (PK-like)"/>
    <property type="match status" value="1"/>
</dbReference>
<name>A0AAD4J0K5_PERFH</name>
<comment type="caution">
    <text evidence="2">The sequence shown here is derived from an EMBL/GenBank/DDBJ whole genome shotgun (WGS) entry which is preliminary data.</text>
</comment>
<evidence type="ECO:0000313" key="2">
    <source>
        <dbReference type="EMBL" id="KAH6824987.1"/>
    </source>
</evidence>
<dbReference type="GO" id="GO:0016301">
    <property type="term" value="F:kinase activity"/>
    <property type="evidence" value="ECO:0007669"/>
    <property type="project" value="UniProtKB-KW"/>
</dbReference>
<dbReference type="Proteomes" id="UP001190926">
    <property type="component" value="Unassembled WGS sequence"/>
</dbReference>
<keyword evidence="3" id="KW-1185">Reference proteome</keyword>
<proteinExistence type="predicted"/>
<evidence type="ECO:0000313" key="3">
    <source>
        <dbReference type="Proteomes" id="UP001190926"/>
    </source>
</evidence>
<dbReference type="Gene3D" id="1.10.510.10">
    <property type="entry name" value="Transferase(Phosphotransferase) domain 1"/>
    <property type="match status" value="1"/>
</dbReference>
<reference evidence="2 3" key="1">
    <citation type="journal article" date="2021" name="Nat. Commun.">
        <title>Incipient diploidization of the medicinal plant Perilla within 10,000 years.</title>
        <authorList>
            <person name="Zhang Y."/>
            <person name="Shen Q."/>
            <person name="Leng L."/>
            <person name="Zhang D."/>
            <person name="Chen S."/>
            <person name="Shi Y."/>
            <person name="Ning Z."/>
            <person name="Chen S."/>
        </authorList>
    </citation>
    <scope>NUCLEOTIDE SEQUENCE [LARGE SCALE GENOMIC DNA]</scope>
    <source>
        <strain evidence="3">cv. PC099</strain>
    </source>
</reference>
<dbReference type="EMBL" id="SDAM02000267">
    <property type="protein sequence ID" value="KAH6824987.1"/>
    <property type="molecule type" value="Genomic_DNA"/>
</dbReference>
<accession>A0AAD4J0K5</accession>
<dbReference type="InterPro" id="IPR011009">
    <property type="entry name" value="Kinase-like_dom_sf"/>
</dbReference>
<feature type="region of interest" description="Disordered" evidence="1">
    <location>
        <begin position="7"/>
        <end position="41"/>
    </location>
</feature>
<keyword evidence="2" id="KW-0808">Transferase</keyword>
<organism evidence="2 3">
    <name type="scientific">Perilla frutescens var. hirtella</name>
    <name type="common">Perilla citriodora</name>
    <name type="synonym">Perilla setoyensis</name>
    <dbReference type="NCBI Taxonomy" id="608512"/>
    <lineage>
        <taxon>Eukaryota</taxon>
        <taxon>Viridiplantae</taxon>
        <taxon>Streptophyta</taxon>
        <taxon>Embryophyta</taxon>
        <taxon>Tracheophyta</taxon>
        <taxon>Spermatophyta</taxon>
        <taxon>Magnoliopsida</taxon>
        <taxon>eudicotyledons</taxon>
        <taxon>Gunneridae</taxon>
        <taxon>Pentapetalae</taxon>
        <taxon>asterids</taxon>
        <taxon>lamiids</taxon>
        <taxon>Lamiales</taxon>
        <taxon>Lamiaceae</taxon>
        <taxon>Nepetoideae</taxon>
        <taxon>Elsholtzieae</taxon>
        <taxon>Perilla</taxon>
    </lineage>
</organism>
<sequence>MYYYRFYSRRERTTRSEKLHGAGGGAEGNPPRNGRGRHAVDGAVRGLGSTHYSTGIGMWSVGCIFAEMVLLPLQDVYKRSI</sequence>
<dbReference type="AlphaFoldDB" id="A0AAD4J0K5"/>
<gene>
    <name evidence="2" type="ORF">C2S53_000429</name>
</gene>
<protein>
    <submittedName>
        <fullName evidence="2">Cyclin-dependent kinase B1</fullName>
    </submittedName>
</protein>
<keyword evidence="2" id="KW-0418">Kinase</keyword>
<feature type="compositionally biased region" description="Basic and acidic residues" evidence="1">
    <location>
        <begin position="8"/>
        <end position="20"/>
    </location>
</feature>